<sequence>MLTFTIYILLLPAAGRDVVVCFPETKSGWLGHKAKFECRAVKTPHLTRNALAWYCKYAASTECGLCKDCVRITPSANVCFANSSEHKLEKNRTN</sequence>
<dbReference type="EMBL" id="BMAO01024789">
    <property type="protein sequence ID" value="GFQ97744.1"/>
    <property type="molecule type" value="Genomic_DNA"/>
</dbReference>
<proteinExistence type="predicted"/>
<name>A0A8X6L5Z4_TRICU</name>
<feature type="non-terminal residue" evidence="2">
    <location>
        <position position="1"/>
    </location>
</feature>
<accession>A0A8X6L5Z4</accession>
<keyword evidence="1" id="KW-0732">Signal</keyword>
<gene>
    <name evidence="2" type="ORF">TNCT_311101</name>
</gene>
<reference evidence="2" key="1">
    <citation type="submission" date="2020-07" db="EMBL/GenBank/DDBJ databases">
        <title>Multicomponent nature underlies the extraordinary mechanical properties of spider dragline silk.</title>
        <authorList>
            <person name="Kono N."/>
            <person name="Nakamura H."/>
            <person name="Mori M."/>
            <person name="Yoshida Y."/>
            <person name="Ohtoshi R."/>
            <person name="Malay A.D."/>
            <person name="Moran D.A.P."/>
            <person name="Tomita M."/>
            <person name="Numata K."/>
            <person name="Arakawa K."/>
        </authorList>
    </citation>
    <scope>NUCLEOTIDE SEQUENCE</scope>
</reference>
<feature type="signal peptide" evidence="1">
    <location>
        <begin position="1"/>
        <end position="21"/>
    </location>
</feature>
<dbReference type="AlphaFoldDB" id="A0A8X6L5Z4"/>
<feature type="chain" id="PRO_5036493714" description="Secreted protein" evidence="1">
    <location>
        <begin position="22"/>
        <end position="94"/>
    </location>
</feature>
<keyword evidence="3" id="KW-1185">Reference proteome</keyword>
<dbReference type="Proteomes" id="UP000887116">
    <property type="component" value="Unassembled WGS sequence"/>
</dbReference>
<evidence type="ECO:0000313" key="3">
    <source>
        <dbReference type="Proteomes" id="UP000887116"/>
    </source>
</evidence>
<organism evidence="2 3">
    <name type="scientific">Trichonephila clavata</name>
    <name type="common">Joro spider</name>
    <name type="synonym">Nephila clavata</name>
    <dbReference type="NCBI Taxonomy" id="2740835"/>
    <lineage>
        <taxon>Eukaryota</taxon>
        <taxon>Metazoa</taxon>
        <taxon>Ecdysozoa</taxon>
        <taxon>Arthropoda</taxon>
        <taxon>Chelicerata</taxon>
        <taxon>Arachnida</taxon>
        <taxon>Araneae</taxon>
        <taxon>Araneomorphae</taxon>
        <taxon>Entelegynae</taxon>
        <taxon>Araneoidea</taxon>
        <taxon>Nephilidae</taxon>
        <taxon>Trichonephila</taxon>
    </lineage>
</organism>
<evidence type="ECO:0000256" key="1">
    <source>
        <dbReference type="SAM" id="SignalP"/>
    </source>
</evidence>
<comment type="caution">
    <text evidence="2">The sequence shown here is derived from an EMBL/GenBank/DDBJ whole genome shotgun (WGS) entry which is preliminary data.</text>
</comment>
<evidence type="ECO:0008006" key="4">
    <source>
        <dbReference type="Google" id="ProtNLM"/>
    </source>
</evidence>
<evidence type="ECO:0000313" key="2">
    <source>
        <dbReference type="EMBL" id="GFQ97744.1"/>
    </source>
</evidence>
<protein>
    <recommendedName>
        <fullName evidence="4">Secreted protein</fullName>
    </recommendedName>
</protein>